<dbReference type="AlphaFoldDB" id="A0A4U0YLQ0"/>
<name>A0A4U0YLQ0_9GAMM</name>
<dbReference type="SUPFAM" id="SSF51735">
    <property type="entry name" value="NAD(P)-binding Rossmann-fold domains"/>
    <property type="match status" value="1"/>
</dbReference>
<dbReference type="Pfam" id="PF13561">
    <property type="entry name" value="adh_short_C2"/>
    <property type="match status" value="1"/>
</dbReference>
<organism evidence="2 3">
    <name type="scientific">Halopseudomonas bauzanensis</name>
    <dbReference type="NCBI Taxonomy" id="653930"/>
    <lineage>
        <taxon>Bacteria</taxon>
        <taxon>Pseudomonadati</taxon>
        <taxon>Pseudomonadota</taxon>
        <taxon>Gammaproteobacteria</taxon>
        <taxon>Pseudomonadales</taxon>
        <taxon>Pseudomonadaceae</taxon>
        <taxon>Halopseudomonas</taxon>
    </lineage>
</organism>
<dbReference type="Gene3D" id="3.40.50.720">
    <property type="entry name" value="NAD(P)-binding Rossmann-like Domain"/>
    <property type="match status" value="1"/>
</dbReference>
<dbReference type="InterPro" id="IPR002347">
    <property type="entry name" value="SDR_fam"/>
</dbReference>
<dbReference type="EMBL" id="SWAV01000002">
    <property type="protein sequence ID" value="TKA92238.1"/>
    <property type="molecule type" value="Genomic_DNA"/>
</dbReference>
<dbReference type="RefSeq" id="WP_136869207.1">
    <property type="nucleotide sequence ID" value="NZ_SWAV01000002.1"/>
</dbReference>
<gene>
    <name evidence="2" type="ORF">FA869_07555</name>
</gene>
<sequence length="272" mass="29418">MSHLQGKRALIIGAAGRDNMGQVIARRLARDGAQVFVSGRHEDELARLSGEVQGGYTVCDITQRQDVERLAEACVAQLGGIDIAINATGWGLLKPFEMTTDEELERMTQLQFTGPFKFFQAVLPRMNDGGSLVQISSATATIMLENHAAYMGTKAGFDHVIRCLANEYGHRGIRANSISPGFTETPMTAAAASIPGIKEIYQSCYPLGRLGTSEDIAAAVSWVCSDECFMTGQNLQINGGLTLRRNPMLAEVDAAAIKATGKPRPRPWESNK</sequence>
<reference evidence="2 3" key="1">
    <citation type="submission" date="2019-04" db="EMBL/GenBank/DDBJ databases">
        <title>Crypto-aerobic microbial life in anoxic (sulfidic) marine sediments.</title>
        <authorList>
            <person name="Bhattacharya S."/>
            <person name="Roy C."/>
            <person name="Mondal N."/>
            <person name="Sarkar J."/>
            <person name="Mandal S."/>
            <person name="Rameez M.J."/>
            <person name="Ghosh W."/>
        </authorList>
    </citation>
    <scope>NUCLEOTIDE SEQUENCE [LARGE SCALE GENOMIC DNA]</scope>
    <source>
        <strain evidence="2 3">SBBB</strain>
    </source>
</reference>
<evidence type="ECO:0000256" key="1">
    <source>
        <dbReference type="ARBA" id="ARBA00006484"/>
    </source>
</evidence>
<proteinExistence type="inferred from homology"/>
<dbReference type="InterPro" id="IPR050259">
    <property type="entry name" value="SDR"/>
</dbReference>
<evidence type="ECO:0000313" key="2">
    <source>
        <dbReference type="EMBL" id="TKA92238.1"/>
    </source>
</evidence>
<dbReference type="PANTHER" id="PTHR42879">
    <property type="entry name" value="3-OXOACYL-(ACYL-CARRIER-PROTEIN) REDUCTASE"/>
    <property type="match status" value="1"/>
</dbReference>
<evidence type="ECO:0000313" key="3">
    <source>
        <dbReference type="Proteomes" id="UP000305198"/>
    </source>
</evidence>
<dbReference type="PRINTS" id="PR00081">
    <property type="entry name" value="GDHRDH"/>
</dbReference>
<dbReference type="InterPro" id="IPR036291">
    <property type="entry name" value="NAD(P)-bd_dom_sf"/>
</dbReference>
<protein>
    <submittedName>
        <fullName evidence="2">SDR family oxidoreductase</fullName>
    </submittedName>
</protein>
<accession>A0A4U0YLQ0</accession>
<comment type="similarity">
    <text evidence="1">Belongs to the short-chain dehydrogenases/reductases (SDR) family.</text>
</comment>
<comment type="caution">
    <text evidence="2">The sequence shown here is derived from an EMBL/GenBank/DDBJ whole genome shotgun (WGS) entry which is preliminary data.</text>
</comment>
<dbReference type="FunFam" id="3.40.50.720:FF:000084">
    <property type="entry name" value="Short-chain dehydrogenase reductase"/>
    <property type="match status" value="1"/>
</dbReference>
<dbReference type="Proteomes" id="UP000305198">
    <property type="component" value="Unassembled WGS sequence"/>
</dbReference>